<dbReference type="Gene3D" id="3.40.30.10">
    <property type="entry name" value="Glutaredoxin"/>
    <property type="match status" value="1"/>
</dbReference>
<evidence type="ECO:0000256" key="4">
    <source>
        <dbReference type="ARBA" id="ARBA00047960"/>
    </source>
</evidence>
<dbReference type="SFLD" id="SFLDS00019">
    <property type="entry name" value="Glutathione_Transferase_(cytos"/>
    <property type="match status" value="1"/>
</dbReference>
<keyword evidence="2" id="KW-0808">Transferase</keyword>
<dbReference type="CDD" id="cd03039">
    <property type="entry name" value="GST_N_Sigma_like"/>
    <property type="match status" value="1"/>
</dbReference>
<evidence type="ECO:0000259" key="6">
    <source>
        <dbReference type="PROSITE" id="PS50404"/>
    </source>
</evidence>
<dbReference type="Gene3D" id="1.20.1050.10">
    <property type="match status" value="1"/>
</dbReference>
<dbReference type="EC" id="2.5.1.18" evidence="1"/>
<dbReference type="InterPro" id="IPR036282">
    <property type="entry name" value="Glutathione-S-Trfase_C_sf"/>
</dbReference>
<accession>A0A8S1HN18</accession>
<dbReference type="Proteomes" id="UP000835052">
    <property type="component" value="Unassembled WGS sequence"/>
</dbReference>
<dbReference type="Pfam" id="PF02798">
    <property type="entry name" value="GST_N"/>
    <property type="match status" value="1"/>
</dbReference>
<dbReference type="GO" id="GO:0005737">
    <property type="term" value="C:cytoplasm"/>
    <property type="evidence" value="ECO:0007669"/>
    <property type="project" value="UniProtKB-ARBA"/>
</dbReference>
<dbReference type="InterPro" id="IPR050213">
    <property type="entry name" value="GST_superfamily"/>
</dbReference>
<dbReference type="PROSITE" id="PS50405">
    <property type="entry name" value="GST_CTER"/>
    <property type="match status" value="1"/>
</dbReference>
<organism evidence="8 9">
    <name type="scientific">Caenorhabditis auriculariae</name>
    <dbReference type="NCBI Taxonomy" id="2777116"/>
    <lineage>
        <taxon>Eukaryota</taxon>
        <taxon>Metazoa</taxon>
        <taxon>Ecdysozoa</taxon>
        <taxon>Nematoda</taxon>
        <taxon>Chromadorea</taxon>
        <taxon>Rhabditida</taxon>
        <taxon>Rhabditina</taxon>
        <taxon>Rhabditomorpha</taxon>
        <taxon>Rhabditoidea</taxon>
        <taxon>Rhabditidae</taxon>
        <taxon>Peloderinae</taxon>
        <taxon>Caenorhabditis</taxon>
    </lineage>
</organism>
<proteinExistence type="inferred from homology"/>
<keyword evidence="9" id="KW-1185">Reference proteome</keyword>
<dbReference type="GO" id="GO:0006749">
    <property type="term" value="P:glutathione metabolic process"/>
    <property type="evidence" value="ECO:0007669"/>
    <property type="project" value="TreeGrafter"/>
</dbReference>
<dbReference type="PROSITE" id="PS50404">
    <property type="entry name" value="GST_NTER"/>
    <property type="match status" value="1"/>
</dbReference>
<dbReference type="SFLD" id="SFLDG01205">
    <property type="entry name" value="AMPS.1"/>
    <property type="match status" value="1"/>
</dbReference>
<dbReference type="InterPro" id="IPR004046">
    <property type="entry name" value="GST_C"/>
</dbReference>
<evidence type="ECO:0000256" key="3">
    <source>
        <dbReference type="ARBA" id="ARBA00038317"/>
    </source>
</evidence>
<dbReference type="PANTHER" id="PTHR11571">
    <property type="entry name" value="GLUTATHIONE S-TRANSFERASE"/>
    <property type="match status" value="1"/>
</dbReference>
<evidence type="ECO:0000313" key="9">
    <source>
        <dbReference type="Proteomes" id="UP000835052"/>
    </source>
</evidence>
<dbReference type="FunFam" id="3.40.30.10:FF:000189">
    <property type="entry name" value="Glutathione S-Transferase"/>
    <property type="match status" value="1"/>
</dbReference>
<dbReference type="SUPFAM" id="SSF52833">
    <property type="entry name" value="Thioredoxin-like"/>
    <property type="match status" value="1"/>
</dbReference>
<comment type="similarity">
    <text evidence="3">Belongs to the GST superfamily. Sigma family.</text>
</comment>
<dbReference type="OrthoDB" id="414243at2759"/>
<dbReference type="Pfam" id="PF14497">
    <property type="entry name" value="GST_C_3"/>
    <property type="match status" value="1"/>
</dbReference>
<comment type="catalytic activity">
    <reaction evidence="4">
        <text>RX + glutathione = an S-substituted glutathione + a halide anion + H(+)</text>
        <dbReference type="Rhea" id="RHEA:16437"/>
        <dbReference type="ChEBI" id="CHEBI:15378"/>
        <dbReference type="ChEBI" id="CHEBI:16042"/>
        <dbReference type="ChEBI" id="CHEBI:17792"/>
        <dbReference type="ChEBI" id="CHEBI:57925"/>
        <dbReference type="ChEBI" id="CHEBI:90779"/>
        <dbReference type="EC" id="2.5.1.18"/>
    </reaction>
</comment>
<feature type="domain" description="GST N-terminal" evidence="6">
    <location>
        <begin position="2"/>
        <end position="79"/>
    </location>
</feature>
<dbReference type="AlphaFoldDB" id="A0A8S1HN18"/>
<evidence type="ECO:0000259" key="7">
    <source>
        <dbReference type="PROSITE" id="PS50405"/>
    </source>
</evidence>
<dbReference type="InterPro" id="IPR004045">
    <property type="entry name" value="Glutathione_S-Trfase_N"/>
</dbReference>
<dbReference type="SUPFAM" id="SSF47616">
    <property type="entry name" value="GST C-terminal domain-like"/>
    <property type="match status" value="1"/>
</dbReference>
<dbReference type="CDD" id="cd03192">
    <property type="entry name" value="GST_C_Sigma_like"/>
    <property type="match status" value="1"/>
</dbReference>
<gene>
    <name evidence="8" type="ORF">CAUJ_LOCUS11687</name>
</gene>
<sequence length="206" mass="23761">MSQYKLFYFPYRGFAEVSRQLFALANVEYEDIQITLDQWQSKKEEMPFAKLPVLEVDGVQIPQSLAIARFLARKFGFAGKNPIEEALVDALADQYKEFYTEMADFFYRASGFKEGDVEEAKNRALIPARDKFFSYLGKYLKKSKSGFLFDGGLTYADLIIVDNMTALISFYPEYLNGFPEIQAWYDKVVNVPAIKARIESRPKWPA</sequence>
<dbReference type="InterPro" id="IPR036249">
    <property type="entry name" value="Thioredoxin-like_sf"/>
</dbReference>
<dbReference type="InterPro" id="IPR010987">
    <property type="entry name" value="Glutathione-S-Trfase_C-like"/>
</dbReference>
<dbReference type="FunFam" id="1.20.1050.10:FF:000031">
    <property type="entry name" value="Glutathione S-Transferase"/>
    <property type="match status" value="1"/>
</dbReference>
<comment type="caution">
    <text evidence="8">The sequence shown here is derived from an EMBL/GenBank/DDBJ whole genome shotgun (WGS) entry which is preliminary data.</text>
</comment>
<dbReference type="InterPro" id="IPR040079">
    <property type="entry name" value="Glutathione_S-Trfase"/>
</dbReference>
<evidence type="ECO:0000256" key="2">
    <source>
        <dbReference type="ARBA" id="ARBA00022679"/>
    </source>
</evidence>
<dbReference type="PANTHER" id="PTHR11571:SF127">
    <property type="entry name" value="GLUTATHIONE S-TRANSFERASE"/>
    <property type="match status" value="1"/>
</dbReference>
<evidence type="ECO:0000256" key="5">
    <source>
        <dbReference type="ARBA" id="ARBA00078118"/>
    </source>
</evidence>
<dbReference type="GO" id="GO:0004364">
    <property type="term" value="F:glutathione transferase activity"/>
    <property type="evidence" value="ECO:0007669"/>
    <property type="project" value="UniProtKB-EC"/>
</dbReference>
<protein>
    <recommendedName>
        <fullName evidence="1">glutathione transferase</fullName>
        <ecNumber evidence="1">2.5.1.18</ecNumber>
    </recommendedName>
    <alternativeName>
        <fullName evidence="5">GST class-sigma</fullName>
    </alternativeName>
</protein>
<evidence type="ECO:0000313" key="8">
    <source>
        <dbReference type="EMBL" id="CAD6195768.1"/>
    </source>
</evidence>
<reference evidence="8" key="1">
    <citation type="submission" date="2020-10" db="EMBL/GenBank/DDBJ databases">
        <authorList>
            <person name="Kikuchi T."/>
        </authorList>
    </citation>
    <scope>NUCLEOTIDE SEQUENCE</scope>
    <source>
        <strain evidence="8">NKZ352</strain>
    </source>
</reference>
<name>A0A8S1HN18_9PELO</name>
<evidence type="ECO:0000256" key="1">
    <source>
        <dbReference type="ARBA" id="ARBA00012452"/>
    </source>
</evidence>
<dbReference type="SFLD" id="SFLDG00363">
    <property type="entry name" value="AMPS_(cytGST):_Alpha-__Mu-__Pi"/>
    <property type="match status" value="1"/>
</dbReference>
<feature type="domain" description="GST C-terminal" evidence="7">
    <location>
        <begin position="81"/>
        <end position="206"/>
    </location>
</feature>
<dbReference type="EMBL" id="CAJGYM010000060">
    <property type="protein sequence ID" value="CAD6195768.1"/>
    <property type="molecule type" value="Genomic_DNA"/>
</dbReference>